<comment type="caution">
    <text evidence="8">The sequence shown here is derived from an EMBL/GenBank/DDBJ whole genome shotgun (WGS) entry which is preliminary data.</text>
</comment>
<dbReference type="Gene3D" id="2.70.170.10">
    <property type="entry name" value="Neurotransmitter-gated ion-channel ligand-binding domain"/>
    <property type="match status" value="1"/>
</dbReference>
<comment type="similarity">
    <text evidence="5">Belongs to the ligand-gated ion channel (TC 1.A.9) family.</text>
</comment>
<feature type="transmembrane region" description="Helical" evidence="5">
    <location>
        <begin position="268"/>
        <end position="284"/>
    </location>
</feature>
<dbReference type="CDD" id="cd18989">
    <property type="entry name" value="LGIC_ECD_cation"/>
    <property type="match status" value="1"/>
</dbReference>
<feature type="transmembrane region" description="Helical" evidence="5">
    <location>
        <begin position="296"/>
        <end position="323"/>
    </location>
</feature>
<protein>
    <submittedName>
        <fullName evidence="8">Uncharacterized protein</fullName>
    </submittedName>
</protein>
<dbReference type="FunFam" id="2.70.170.10:FF:000028">
    <property type="entry name" value="AcetylCholine Receptor"/>
    <property type="match status" value="1"/>
</dbReference>
<dbReference type="InterPro" id="IPR038050">
    <property type="entry name" value="Neuro_actylchol_rec"/>
</dbReference>
<dbReference type="PRINTS" id="PR00252">
    <property type="entry name" value="NRIONCHANNEL"/>
</dbReference>
<keyword evidence="4 5" id="KW-0472">Membrane</keyword>
<dbReference type="Proteomes" id="UP000828390">
    <property type="component" value="Unassembled WGS sequence"/>
</dbReference>
<dbReference type="Pfam" id="PF02932">
    <property type="entry name" value="Neur_chan_memb"/>
    <property type="match status" value="1"/>
</dbReference>
<evidence type="ECO:0000256" key="3">
    <source>
        <dbReference type="ARBA" id="ARBA00022989"/>
    </source>
</evidence>
<comment type="subcellular location">
    <subcellularLocation>
        <location evidence="1">Membrane</location>
        <topology evidence="1">Multi-pass membrane protein</topology>
    </subcellularLocation>
</comment>
<dbReference type="InterPro" id="IPR006029">
    <property type="entry name" value="Neurotrans-gated_channel_TM"/>
</dbReference>
<dbReference type="InterPro" id="IPR006201">
    <property type="entry name" value="Neur_channel"/>
</dbReference>
<dbReference type="SUPFAM" id="SSF90112">
    <property type="entry name" value="Neurotransmitter-gated ion-channel transmembrane pore"/>
    <property type="match status" value="1"/>
</dbReference>
<accession>A0A9D4N8D5</accession>
<dbReference type="InterPro" id="IPR018000">
    <property type="entry name" value="Neurotransmitter_ion_chnl_CS"/>
</dbReference>
<feature type="transmembrane region" description="Helical" evidence="5">
    <location>
        <begin position="372"/>
        <end position="390"/>
    </location>
</feature>
<keyword evidence="5" id="KW-0732">Signal</keyword>
<dbReference type="PROSITE" id="PS00236">
    <property type="entry name" value="NEUROTR_ION_CHANNEL"/>
    <property type="match status" value="1"/>
</dbReference>
<dbReference type="AlphaFoldDB" id="A0A9D4N8D5"/>
<evidence type="ECO:0000256" key="2">
    <source>
        <dbReference type="ARBA" id="ARBA00022692"/>
    </source>
</evidence>
<keyword evidence="3 5" id="KW-1133">Transmembrane helix</keyword>
<dbReference type="SUPFAM" id="SSF63712">
    <property type="entry name" value="Nicotinic receptor ligand binding domain-like"/>
    <property type="match status" value="1"/>
</dbReference>
<keyword evidence="5" id="KW-0813">Transport</keyword>
<evidence type="ECO:0000313" key="8">
    <source>
        <dbReference type="EMBL" id="KAH3889793.1"/>
    </source>
</evidence>
<dbReference type="EMBL" id="JAIWYP010000001">
    <property type="protein sequence ID" value="KAH3889793.1"/>
    <property type="molecule type" value="Genomic_DNA"/>
</dbReference>
<feature type="domain" description="Neurotransmitter-gated ion-channel transmembrane" evidence="7">
    <location>
        <begin position="245"/>
        <end position="335"/>
    </location>
</feature>
<feature type="transmembrane region" description="Helical" evidence="5">
    <location>
        <begin position="238"/>
        <end position="256"/>
    </location>
</feature>
<name>A0A9D4N8D5_DREPO</name>
<reference evidence="8" key="1">
    <citation type="journal article" date="2019" name="bioRxiv">
        <title>The Genome of the Zebra Mussel, Dreissena polymorpha: A Resource for Invasive Species Research.</title>
        <authorList>
            <person name="McCartney M.A."/>
            <person name="Auch B."/>
            <person name="Kono T."/>
            <person name="Mallez S."/>
            <person name="Zhang Y."/>
            <person name="Obille A."/>
            <person name="Becker A."/>
            <person name="Abrahante J.E."/>
            <person name="Garbe J."/>
            <person name="Badalamenti J.P."/>
            <person name="Herman A."/>
            <person name="Mangelson H."/>
            <person name="Liachko I."/>
            <person name="Sullivan S."/>
            <person name="Sone E.D."/>
            <person name="Koren S."/>
            <person name="Silverstein K.A.T."/>
            <person name="Beckman K.B."/>
            <person name="Gohl D.M."/>
        </authorList>
    </citation>
    <scope>NUCLEOTIDE SEQUENCE</scope>
    <source>
        <strain evidence="8">Duluth1</strain>
        <tissue evidence="8">Whole animal</tissue>
    </source>
</reference>
<dbReference type="GO" id="GO:0004888">
    <property type="term" value="F:transmembrane signaling receptor activity"/>
    <property type="evidence" value="ECO:0007669"/>
    <property type="project" value="InterPro"/>
</dbReference>
<feature type="signal peptide" evidence="5">
    <location>
        <begin position="1"/>
        <end position="19"/>
    </location>
</feature>
<evidence type="ECO:0000256" key="5">
    <source>
        <dbReference type="RuleBase" id="RU000687"/>
    </source>
</evidence>
<keyword evidence="9" id="KW-1185">Reference proteome</keyword>
<keyword evidence="2 5" id="KW-0812">Transmembrane</keyword>
<dbReference type="InterPro" id="IPR006202">
    <property type="entry name" value="Neur_chan_lig-bd"/>
</dbReference>
<evidence type="ECO:0000259" key="6">
    <source>
        <dbReference type="Pfam" id="PF02931"/>
    </source>
</evidence>
<dbReference type="InterPro" id="IPR036734">
    <property type="entry name" value="Neur_chan_lig-bd_sf"/>
</dbReference>
<dbReference type="OrthoDB" id="6142676at2759"/>
<gene>
    <name evidence="8" type="ORF">DPMN_013857</name>
</gene>
<organism evidence="8 9">
    <name type="scientific">Dreissena polymorpha</name>
    <name type="common">Zebra mussel</name>
    <name type="synonym">Mytilus polymorpha</name>
    <dbReference type="NCBI Taxonomy" id="45954"/>
    <lineage>
        <taxon>Eukaryota</taxon>
        <taxon>Metazoa</taxon>
        <taxon>Spiralia</taxon>
        <taxon>Lophotrochozoa</taxon>
        <taxon>Mollusca</taxon>
        <taxon>Bivalvia</taxon>
        <taxon>Autobranchia</taxon>
        <taxon>Heteroconchia</taxon>
        <taxon>Euheterodonta</taxon>
        <taxon>Imparidentia</taxon>
        <taxon>Neoheterodontei</taxon>
        <taxon>Myida</taxon>
        <taxon>Dreissenoidea</taxon>
        <taxon>Dreissenidae</taxon>
        <taxon>Dreissena</taxon>
    </lineage>
</organism>
<dbReference type="Pfam" id="PF02931">
    <property type="entry name" value="Neur_chan_LBD"/>
    <property type="match status" value="1"/>
</dbReference>
<dbReference type="GO" id="GO:0016020">
    <property type="term" value="C:membrane"/>
    <property type="evidence" value="ECO:0007669"/>
    <property type="project" value="UniProtKB-SubCell"/>
</dbReference>
<evidence type="ECO:0000259" key="7">
    <source>
        <dbReference type="Pfam" id="PF02932"/>
    </source>
</evidence>
<dbReference type="Gene3D" id="1.20.58.390">
    <property type="entry name" value="Neurotransmitter-gated ion-channel transmembrane domain"/>
    <property type="match status" value="1"/>
</dbReference>
<feature type="domain" description="Neurotransmitter-gated ion-channel ligand-binding" evidence="6">
    <location>
        <begin position="26"/>
        <end position="235"/>
    </location>
</feature>
<keyword evidence="5" id="KW-0407">Ion channel</keyword>
<evidence type="ECO:0000256" key="1">
    <source>
        <dbReference type="ARBA" id="ARBA00004141"/>
    </source>
</evidence>
<sequence length="392" mass="45177">MKYLVFLAIVGLLPRHVQGRNQSLVDELYKTLLNGQNKNIRPTVNHSYPTEVRVSFELLEILDVDEFMGKLSISGVLIMAWNDHRMRWNPLDYGGVDTIYVSSSETWKPDLVLTEPVEKSISLGHKQTWLKVAYTSDGNATFAPFDVIPSSCNIKITKYPFDSQICELNFHPWLITKHDIVLNTDATQYKEVELQQLWESFANDNAEWRLVGTKSATFLVKNLYSYYRLNLDLIRRPLFVIVNVFIPIYFLSYLNVLSFKLPAIPERVTFAMTILLAFVFFMTTVNDNMPRNSNPIPLICYLLMGNLVISTFNVLMTVFNLYIKDRPDGKTIPRLVAFVSRTKIKAGTPLSTSQWQEVSAKLDRNCLLISKVWLIFSSLVFSGFLVYWIFFT</sequence>
<dbReference type="GO" id="GO:0005230">
    <property type="term" value="F:extracellular ligand-gated monoatomic ion channel activity"/>
    <property type="evidence" value="ECO:0007669"/>
    <property type="project" value="InterPro"/>
</dbReference>
<dbReference type="InterPro" id="IPR036719">
    <property type="entry name" value="Neuro-gated_channel_TM_sf"/>
</dbReference>
<dbReference type="CDD" id="cd19051">
    <property type="entry name" value="LGIC_TM_cation"/>
    <property type="match status" value="1"/>
</dbReference>
<dbReference type="PANTHER" id="PTHR18945">
    <property type="entry name" value="NEUROTRANSMITTER GATED ION CHANNEL"/>
    <property type="match status" value="1"/>
</dbReference>
<keyword evidence="5" id="KW-0406">Ion transport</keyword>
<feature type="chain" id="PRO_5039754586" evidence="5">
    <location>
        <begin position="20"/>
        <end position="392"/>
    </location>
</feature>
<proteinExistence type="inferred from homology"/>
<evidence type="ECO:0000313" key="9">
    <source>
        <dbReference type="Proteomes" id="UP000828390"/>
    </source>
</evidence>
<reference evidence="8" key="2">
    <citation type="submission" date="2020-11" db="EMBL/GenBank/DDBJ databases">
        <authorList>
            <person name="McCartney M.A."/>
            <person name="Auch B."/>
            <person name="Kono T."/>
            <person name="Mallez S."/>
            <person name="Becker A."/>
            <person name="Gohl D.M."/>
            <person name="Silverstein K.A.T."/>
            <person name="Koren S."/>
            <person name="Bechman K.B."/>
            <person name="Herman A."/>
            <person name="Abrahante J.E."/>
            <person name="Garbe J."/>
        </authorList>
    </citation>
    <scope>NUCLEOTIDE SEQUENCE</scope>
    <source>
        <strain evidence="8">Duluth1</strain>
        <tissue evidence="8">Whole animal</tissue>
    </source>
</reference>
<evidence type="ECO:0000256" key="4">
    <source>
        <dbReference type="ARBA" id="ARBA00023136"/>
    </source>
</evidence>